<dbReference type="VEuPathDB" id="ToxoDB:EBH_0024800"/>
<feature type="domain" description="RING-type" evidence="3">
    <location>
        <begin position="188"/>
        <end position="227"/>
    </location>
</feature>
<dbReference type="SUPFAM" id="SSF57850">
    <property type="entry name" value="RING/U-box"/>
    <property type="match status" value="1"/>
</dbReference>
<dbReference type="AlphaFoldDB" id="U6LA27"/>
<dbReference type="SMART" id="SM00184">
    <property type="entry name" value="RING"/>
    <property type="match status" value="1"/>
</dbReference>
<reference evidence="4" key="2">
    <citation type="submission" date="2013-10" db="EMBL/GenBank/DDBJ databases">
        <authorList>
            <person name="Aslett M."/>
        </authorList>
    </citation>
    <scope>NUCLEOTIDE SEQUENCE [LARGE SCALE GENOMIC DNA]</scope>
    <source>
        <strain evidence="4">Houghton</strain>
    </source>
</reference>
<sequence length="259" mass="26562">MANHTRSFTDDIERRGPTQGGTLTLPTSSAAAAAAEVGPPLMCDMKLTLERVSEHFYRIGGPVEGPSETQRAVAAQDKEPPPPEGVPPLQQGAPKANVWQQLTRGAAAGNIEAAEQGDVQREEAAAAAAAAAATAAATGTEAPEAGGDTIVDVLPETAAEPAPAAAGIAANAAADAADRAVRREAELCIICYNTVANAVLLFCGHGGLCFACAETCLHRSARCPTCRCLVKGVVVLKERQASQMLQGEQLEGVVRDVAS</sequence>
<dbReference type="Proteomes" id="UP000030750">
    <property type="component" value="Unassembled WGS sequence"/>
</dbReference>
<dbReference type="PROSITE" id="PS50089">
    <property type="entry name" value="ZF_RING_2"/>
    <property type="match status" value="1"/>
</dbReference>
<dbReference type="EMBL" id="HG710274">
    <property type="protein sequence ID" value="CDJ46063.1"/>
    <property type="molecule type" value="Genomic_DNA"/>
</dbReference>
<evidence type="ECO:0000259" key="3">
    <source>
        <dbReference type="PROSITE" id="PS50089"/>
    </source>
</evidence>
<dbReference type="PANTHER" id="PTHR12109">
    <property type="entry name" value="RING FINGER PROTEIN 141-RELATED"/>
    <property type="match status" value="1"/>
</dbReference>
<evidence type="ECO:0000313" key="4">
    <source>
        <dbReference type="EMBL" id="CDJ46063.1"/>
    </source>
</evidence>
<organism evidence="4 5">
    <name type="scientific">Eimeria brunetti</name>
    <dbReference type="NCBI Taxonomy" id="51314"/>
    <lineage>
        <taxon>Eukaryota</taxon>
        <taxon>Sar</taxon>
        <taxon>Alveolata</taxon>
        <taxon>Apicomplexa</taxon>
        <taxon>Conoidasida</taxon>
        <taxon>Coccidia</taxon>
        <taxon>Eucoccidiorida</taxon>
        <taxon>Eimeriorina</taxon>
        <taxon>Eimeriidae</taxon>
        <taxon>Eimeria</taxon>
    </lineage>
</organism>
<reference evidence="4" key="1">
    <citation type="submission" date="2013-10" db="EMBL/GenBank/DDBJ databases">
        <title>Genomic analysis of the causative agents of coccidiosis in chickens.</title>
        <authorList>
            <person name="Reid A.J."/>
            <person name="Blake D."/>
            <person name="Billington K."/>
            <person name="Browne H."/>
            <person name="Dunn M."/>
            <person name="Hung S."/>
            <person name="Kawahara F."/>
            <person name="Miranda-Saavedra D."/>
            <person name="Mourier T."/>
            <person name="Nagra H."/>
            <person name="Otto T.D."/>
            <person name="Rawlings N."/>
            <person name="Sanchez A."/>
            <person name="Sanders M."/>
            <person name="Subramaniam C."/>
            <person name="Tay Y."/>
            <person name="Dear P."/>
            <person name="Doerig C."/>
            <person name="Gruber A."/>
            <person name="Parkinson J."/>
            <person name="Shirley M."/>
            <person name="Wan K.L."/>
            <person name="Berriman M."/>
            <person name="Tomley F."/>
            <person name="Pain A."/>
        </authorList>
    </citation>
    <scope>NUCLEOTIDE SEQUENCE [LARGE SCALE GENOMIC DNA]</scope>
    <source>
        <strain evidence="4">Houghton</strain>
    </source>
</reference>
<dbReference type="Gene3D" id="3.30.40.10">
    <property type="entry name" value="Zinc/RING finger domain, C3HC4 (zinc finger)"/>
    <property type="match status" value="1"/>
</dbReference>
<dbReference type="Pfam" id="PF13920">
    <property type="entry name" value="zf-C3HC4_3"/>
    <property type="match status" value="1"/>
</dbReference>
<evidence type="ECO:0000313" key="5">
    <source>
        <dbReference type="Proteomes" id="UP000030750"/>
    </source>
</evidence>
<dbReference type="InterPro" id="IPR001841">
    <property type="entry name" value="Znf_RING"/>
</dbReference>
<gene>
    <name evidence="4" type="ORF">EBH_0024800</name>
</gene>
<proteinExistence type="predicted"/>
<protein>
    <recommendedName>
        <fullName evidence="3">RING-type domain-containing protein</fullName>
    </recommendedName>
</protein>
<evidence type="ECO:0000256" key="2">
    <source>
        <dbReference type="SAM" id="MobiDB-lite"/>
    </source>
</evidence>
<keyword evidence="1" id="KW-0863">Zinc-finger</keyword>
<dbReference type="OrthoDB" id="3045089at2759"/>
<keyword evidence="1" id="KW-0479">Metal-binding</keyword>
<keyword evidence="1" id="KW-0862">Zinc</keyword>
<feature type="region of interest" description="Disordered" evidence="2">
    <location>
        <begin position="59"/>
        <end position="92"/>
    </location>
</feature>
<dbReference type="InterPro" id="IPR013083">
    <property type="entry name" value="Znf_RING/FYVE/PHD"/>
</dbReference>
<name>U6LA27_9EIME</name>
<feature type="compositionally biased region" description="Basic and acidic residues" evidence="2">
    <location>
        <begin position="7"/>
        <end position="16"/>
    </location>
</feature>
<dbReference type="InterPro" id="IPR047126">
    <property type="entry name" value="RNF141-like"/>
</dbReference>
<dbReference type="GO" id="GO:0008270">
    <property type="term" value="F:zinc ion binding"/>
    <property type="evidence" value="ECO:0007669"/>
    <property type="project" value="UniProtKB-KW"/>
</dbReference>
<evidence type="ECO:0000256" key="1">
    <source>
        <dbReference type="PROSITE-ProRule" id="PRU00175"/>
    </source>
</evidence>
<feature type="region of interest" description="Disordered" evidence="2">
    <location>
        <begin position="1"/>
        <end position="25"/>
    </location>
</feature>
<keyword evidence="5" id="KW-1185">Reference proteome</keyword>
<accession>U6LA27</accession>